<gene>
    <name evidence="1" type="ORF">WMQ36_24130</name>
</gene>
<dbReference type="EMBL" id="JBBMFM010000146">
    <property type="protein sequence ID" value="MEQ2428056.1"/>
    <property type="molecule type" value="Genomic_DNA"/>
</dbReference>
<comment type="caution">
    <text evidence="1">The sequence shown here is derived from an EMBL/GenBank/DDBJ whole genome shotgun (WGS) entry which is preliminary data.</text>
</comment>
<dbReference type="RefSeq" id="WP_240299514.1">
    <property type="nucleotide sequence ID" value="NZ_JBBMFM010000146.1"/>
</dbReference>
<evidence type="ECO:0000313" key="2">
    <source>
        <dbReference type="Proteomes" id="UP001454086"/>
    </source>
</evidence>
<protein>
    <submittedName>
        <fullName evidence="1">Uncharacterized protein</fullName>
    </submittedName>
</protein>
<organism evidence="1 2">
    <name type="scientific">Enterocloster hominis</name>
    <name type="common">ex Hitch et al. 2024</name>
    <dbReference type="NCBI Taxonomy" id="1917870"/>
    <lineage>
        <taxon>Bacteria</taxon>
        <taxon>Bacillati</taxon>
        <taxon>Bacillota</taxon>
        <taxon>Clostridia</taxon>
        <taxon>Lachnospirales</taxon>
        <taxon>Lachnospiraceae</taxon>
        <taxon>Enterocloster</taxon>
    </lineage>
</organism>
<proteinExistence type="predicted"/>
<dbReference type="Proteomes" id="UP001454086">
    <property type="component" value="Unassembled WGS sequence"/>
</dbReference>
<accession>A0ABV1DE60</accession>
<name>A0ABV1DE60_9FIRM</name>
<sequence length="425" mass="48251">MKKEQLSEILYHWLCGESDEIGRFIRTSESITVSAVTPGNTIPPLNATADNTAYYGNEGKRAAARAIYHHLLSLKKPCTIYIMADEADNWISEDYEFSQELQSWGMNLTSRGFHLCHIAPPAYPVDLAFDSLLRWIPFYMTGHATAYYYPRLRDNVYRRTLLVVPGNIAMFSNSLAHQTTGTAAIVTTDKRLIQACSVQFQDYLSLCRPMLNIYTEPESLRHCFTRFLSTEGARIQKVTTLSAETTPPELMYLCTGKFTRTGLKMLGSPYLHNMVQIEEHKDISEFIDIAYLASAQEVRNGNVPIILSYGKGSSPLCYTPETYVMHLKNILHIMDIYDNYHFVPIGKEMEKDGTILIKEGQRALLVHFAPLPNNAAISVFEIVQPEIVQLCREHLLRIAEHIGYAGVNRSKIISQIKKRISELQE</sequence>
<keyword evidence="2" id="KW-1185">Reference proteome</keyword>
<evidence type="ECO:0000313" key="1">
    <source>
        <dbReference type="EMBL" id="MEQ2428056.1"/>
    </source>
</evidence>
<reference evidence="1 2" key="1">
    <citation type="submission" date="2024-03" db="EMBL/GenBank/DDBJ databases">
        <title>Human intestinal bacterial collection.</title>
        <authorList>
            <person name="Pauvert C."/>
            <person name="Hitch T.C.A."/>
            <person name="Clavel T."/>
        </authorList>
    </citation>
    <scope>NUCLEOTIDE SEQUENCE [LARGE SCALE GENOMIC DNA]</scope>
    <source>
        <strain evidence="1 2">CLA-SR-H021</strain>
    </source>
</reference>